<name>A0A1D8EUJ7_9CAUD</name>
<reference evidence="2" key="1">
    <citation type="submission" date="2016-07" db="EMBL/GenBank/DDBJ databases">
        <authorList>
            <person name="Florea S."/>
            <person name="Webb J.S."/>
            <person name="Jaromczyk J."/>
            <person name="Schardl C.L."/>
        </authorList>
    </citation>
    <scope>NUCLEOTIDE SEQUENCE [LARGE SCALE GENOMIC DNA]</scope>
</reference>
<dbReference type="KEGG" id="vg:40072714"/>
<evidence type="ECO:0000313" key="1">
    <source>
        <dbReference type="EMBL" id="AOT24656.1"/>
    </source>
</evidence>
<dbReference type="GeneID" id="40072714"/>
<dbReference type="Proteomes" id="UP000224440">
    <property type="component" value="Segment"/>
</dbReference>
<dbReference type="RefSeq" id="YP_009597109.1">
    <property type="nucleotide sequence ID" value="NC_041895.1"/>
</dbReference>
<keyword evidence="2" id="KW-1185">Reference proteome</keyword>
<protein>
    <submittedName>
        <fullName evidence="1">Uncharacterized protein</fullName>
    </submittedName>
</protein>
<dbReference type="OrthoDB" id="23318at10239"/>
<organism evidence="1 2">
    <name type="scientific">Propionibacterium phage G4</name>
    <dbReference type="NCBI Taxonomy" id="1897537"/>
    <lineage>
        <taxon>Viruses</taxon>
        <taxon>Duplodnaviria</taxon>
        <taxon>Heunggongvirae</taxon>
        <taxon>Uroviricota</taxon>
        <taxon>Caudoviricetes</taxon>
        <taxon>Doucettevirus</taxon>
        <taxon>Doucettevirus G4</taxon>
    </lineage>
</organism>
<proteinExistence type="predicted"/>
<gene>
    <name evidence="1" type="primary">67</name>
    <name evidence="1" type="ORF">G4_67</name>
</gene>
<sequence>MAGVFACLEGDHMALALRLPKRVELTSDRQLLIDGELFKWPIEEDGTTISPGKLKDVSRLTLTVLLHPSCAIIVDPQDCPDGG</sequence>
<evidence type="ECO:0000313" key="2">
    <source>
        <dbReference type="Proteomes" id="UP000224440"/>
    </source>
</evidence>
<accession>A0A1D8EUJ7</accession>
<dbReference type="EMBL" id="KX620754">
    <property type="protein sequence ID" value="AOT24656.1"/>
    <property type="molecule type" value="Genomic_DNA"/>
</dbReference>